<organism evidence="1 2">
    <name type="scientific">Zophobas morio</name>
    <dbReference type="NCBI Taxonomy" id="2755281"/>
    <lineage>
        <taxon>Eukaryota</taxon>
        <taxon>Metazoa</taxon>
        <taxon>Ecdysozoa</taxon>
        <taxon>Arthropoda</taxon>
        <taxon>Hexapoda</taxon>
        <taxon>Insecta</taxon>
        <taxon>Pterygota</taxon>
        <taxon>Neoptera</taxon>
        <taxon>Endopterygota</taxon>
        <taxon>Coleoptera</taxon>
        <taxon>Polyphaga</taxon>
        <taxon>Cucujiformia</taxon>
        <taxon>Tenebrionidae</taxon>
        <taxon>Zophobas</taxon>
    </lineage>
</organism>
<comment type="caution">
    <text evidence="1">The sequence shown here is derived from an EMBL/GenBank/DDBJ whole genome shotgun (WGS) entry which is preliminary data.</text>
</comment>
<dbReference type="Proteomes" id="UP001168821">
    <property type="component" value="Unassembled WGS sequence"/>
</dbReference>
<keyword evidence="2" id="KW-1185">Reference proteome</keyword>
<sequence length="96" mass="11120">MRQTSSKVTTVGIRIQPISIDYFSGFTRFLEQIKAPYHTFALPEEKTLRVVIRDISIGISSQDVLEESFLNTEDQSIWKMDQALRSDKRPLPPIHR</sequence>
<dbReference type="EMBL" id="JALNTZ010000005">
    <property type="protein sequence ID" value="KAJ3651537.1"/>
    <property type="molecule type" value="Genomic_DNA"/>
</dbReference>
<evidence type="ECO:0000313" key="1">
    <source>
        <dbReference type="EMBL" id="KAJ3651537.1"/>
    </source>
</evidence>
<accession>A0AA38ICQ2</accession>
<gene>
    <name evidence="1" type="ORF">Zmor_017571</name>
</gene>
<protein>
    <submittedName>
        <fullName evidence="1">Uncharacterized protein</fullName>
    </submittedName>
</protein>
<evidence type="ECO:0000313" key="2">
    <source>
        <dbReference type="Proteomes" id="UP001168821"/>
    </source>
</evidence>
<reference evidence="1" key="1">
    <citation type="journal article" date="2023" name="G3 (Bethesda)">
        <title>Whole genome assemblies of Zophobas morio and Tenebrio molitor.</title>
        <authorList>
            <person name="Kaur S."/>
            <person name="Stinson S.A."/>
            <person name="diCenzo G.C."/>
        </authorList>
    </citation>
    <scope>NUCLEOTIDE SEQUENCE</scope>
    <source>
        <strain evidence="1">QUZm001</strain>
    </source>
</reference>
<dbReference type="AlphaFoldDB" id="A0AA38ICQ2"/>
<proteinExistence type="predicted"/>
<name>A0AA38ICQ2_9CUCU</name>